<organism evidence="1 2">
    <name type="scientific">Anaerosacchariphilus hominis</name>
    <dbReference type="NCBI Taxonomy" id="2763017"/>
    <lineage>
        <taxon>Bacteria</taxon>
        <taxon>Bacillati</taxon>
        <taxon>Bacillota</taxon>
        <taxon>Clostridia</taxon>
        <taxon>Lachnospirales</taxon>
        <taxon>Lachnospiraceae</taxon>
        <taxon>Anaerosacchariphilus</taxon>
    </lineage>
</organism>
<sequence length="57" mass="6639">MIPKDPMILLSWVNTQLRDRYPSLDELCQSEGVERSFLEASLGSIDYVYEPESNRFV</sequence>
<dbReference type="Pfam" id="PF14056">
    <property type="entry name" value="DUF4250"/>
    <property type="match status" value="1"/>
</dbReference>
<proteinExistence type="predicted"/>
<evidence type="ECO:0000313" key="2">
    <source>
        <dbReference type="Proteomes" id="UP000649345"/>
    </source>
</evidence>
<dbReference type="Proteomes" id="UP000649345">
    <property type="component" value="Unassembled WGS sequence"/>
</dbReference>
<protein>
    <submittedName>
        <fullName evidence="1">DUF4250 domain-containing protein</fullName>
    </submittedName>
</protein>
<reference evidence="1" key="1">
    <citation type="submission" date="2020-08" db="EMBL/GenBank/DDBJ databases">
        <title>Genome public.</title>
        <authorList>
            <person name="Liu C."/>
            <person name="Sun Q."/>
        </authorList>
    </citation>
    <scope>NUCLEOTIDE SEQUENCE</scope>
    <source>
        <strain evidence="1">NSJ-68</strain>
    </source>
</reference>
<keyword evidence="2" id="KW-1185">Reference proteome</keyword>
<dbReference type="AlphaFoldDB" id="A0A923LBT9"/>
<gene>
    <name evidence="1" type="ORF">H8S44_06400</name>
</gene>
<comment type="caution">
    <text evidence="1">The sequence shown here is derived from an EMBL/GenBank/DDBJ whole genome shotgun (WGS) entry which is preliminary data.</text>
</comment>
<accession>A0A923LBT9</accession>
<dbReference type="RefSeq" id="WP_186871759.1">
    <property type="nucleotide sequence ID" value="NZ_JACOOR010000003.1"/>
</dbReference>
<dbReference type="EMBL" id="JACOOR010000003">
    <property type="protein sequence ID" value="MBC5659397.1"/>
    <property type="molecule type" value="Genomic_DNA"/>
</dbReference>
<name>A0A923LBT9_9FIRM</name>
<evidence type="ECO:0000313" key="1">
    <source>
        <dbReference type="EMBL" id="MBC5659397.1"/>
    </source>
</evidence>
<dbReference type="InterPro" id="IPR025346">
    <property type="entry name" value="DUF4250"/>
</dbReference>